<name>A0AAX3DUC3_RHOPL</name>
<protein>
    <submittedName>
        <fullName evidence="2">Site-specific integrase</fullName>
    </submittedName>
</protein>
<dbReference type="Gene3D" id="1.10.443.10">
    <property type="entry name" value="Intergrase catalytic core"/>
    <property type="match status" value="1"/>
</dbReference>
<dbReference type="GO" id="GO:0015074">
    <property type="term" value="P:DNA integration"/>
    <property type="evidence" value="ECO:0007669"/>
    <property type="project" value="InterPro"/>
</dbReference>
<evidence type="ECO:0000313" key="2">
    <source>
        <dbReference type="EMBL" id="UYO38428.1"/>
    </source>
</evidence>
<keyword evidence="1" id="KW-0233">DNA recombination</keyword>
<dbReference type="RefSeq" id="WP_264073961.1">
    <property type="nucleotide sequence ID" value="NZ_CP076676.1"/>
</dbReference>
<proteinExistence type="predicted"/>
<evidence type="ECO:0000256" key="1">
    <source>
        <dbReference type="ARBA" id="ARBA00023172"/>
    </source>
</evidence>
<dbReference type="GO" id="GO:0003677">
    <property type="term" value="F:DNA binding"/>
    <property type="evidence" value="ECO:0007669"/>
    <property type="project" value="InterPro"/>
</dbReference>
<dbReference type="EMBL" id="CP076676">
    <property type="protein sequence ID" value="UYO38428.1"/>
    <property type="molecule type" value="Genomic_DNA"/>
</dbReference>
<reference evidence="2" key="1">
    <citation type="journal article" date="2022" name="Biol. Control">
        <title>In silico genomic analysis of Rhodopseudomonas palustris strains revealed potential biocontrol agents and crop yield enhancers.</title>
        <authorList>
            <person name="Surachat K."/>
            <person name="Kantachote D."/>
            <person name="Deachamag P."/>
            <person name="Wonglapsuwan M."/>
        </authorList>
    </citation>
    <scope>NUCLEOTIDE SEQUENCE</scope>
    <source>
        <strain evidence="2">TLS06</strain>
    </source>
</reference>
<dbReference type="InterPro" id="IPR013762">
    <property type="entry name" value="Integrase-like_cat_sf"/>
</dbReference>
<dbReference type="AlphaFoldDB" id="A0AAX3DUC3"/>
<accession>A0AAX3DUC3</accession>
<dbReference type="GO" id="GO:0006310">
    <property type="term" value="P:DNA recombination"/>
    <property type="evidence" value="ECO:0007669"/>
    <property type="project" value="UniProtKB-KW"/>
</dbReference>
<organism evidence="2 3">
    <name type="scientific">Rhodopseudomonas palustris</name>
    <dbReference type="NCBI Taxonomy" id="1076"/>
    <lineage>
        <taxon>Bacteria</taxon>
        <taxon>Pseudomonadati</taxon>
        <taxon>Pseudomonadota</taxon>
        <taxon>Alphaproteobacteria</taxon>
        <taxon>Hyphomicrobiales</taxon>
        <taxon>Nitrobacteraceae</taxon>
        <taxon>Rhodopseudomonas</taxon>
    </lineage>
</organism>
<sequence length="92" mass="10435">MCGVTPVKRRAGQPAAERRIPPHRLSFVGFHTLCHTWATWMRRYAGTDLQGLVATGRWRAPRSAARYAHVAAREEWSRVDRLPTPRGKAVES</sequence>
<dbReference type="SUPFAM" id="SSF56349">
    <property type="entry name" value="DNA breaking-rejoining enzymes"/>
    <property type="match status" value="1"/>
</dbReference>
<gene>
    <name evidence="2" type="ORF">KQX62_17085</name>
</gene>
<dbReference type="Proteomes" id="UP001163166">
    <property type="component" value="Chromosome"/>
</dbReference>
<dbReference type="InterPro" id="IPR011010">
    <property type="entry name" value="DNA_brk_join_enz"/>
</dbReference>
<evidence type="ECO:0000313" key="3">
    <source>
        <dbReference type="Proteomes" id="UP001163166"/>
    </source>
</evidence>